<dbReference type="InterPro" id="IPR015943">
    <property type="entry name" value="WD40/YVTN_repeat-like_dom_sf"/>
</dbReference>
<feature type="domain" description="Peptidase S9 prolyl oligopeptidase catalytic" evidence="1">
    <location>
        <begin position="410"/>
        <end position="613"/>
    </location>
</feature>
<dbReference type="PANTHER" id="PTHR43056">
    <property type="entry name" value="PEPTIDASE S9 PROLYL OLIGOPEPTIDASE"/>
    <property type="match status" value="1"/>
</dbReference>
<dbReference type="Gene3D" id="2.120.10.30">
    <property type="entry name" value="TolB, C-terminal domain"/>
    <property type="match status" value="1"/>
</dbReference>
<dbReference type="Gene3D" id="3.40.50.1820">
    <property type="entry name" value="alpha/beta hydrolase"/>
    <property type="match status" value="1"/>
</dbReference>
<dbReference type="InterPro" id="IPR011042">
    <property type="entry name" value="6-blade_b-propeller_TolB-like"/>
</dbReference>
<dbReference type="SUPFAM" id="SSF53474">
    <property type="entry name" value="alpha/beta-Hydrolases"/>
    <property type="match status" value="1"/>
</dbReference>
<dbReference type="Gene3D" id="2.130.10.10">
    <property type="entry name" value="YVTN repeat-like/Quinoprotein amine dehydrogenase"/>
    <property type="match status" value="1"/>
</dbReference>
<name>A0A8J6NI07_9CHLR</name>
<sequence length="617" mass="68229">MTKKMLPYGLWPSPITPSLLGRKIRLDDVQWSRDGETLVWVEGRSGHGVLVAKTGDDAARDLTGDLPVKPTLGYGGGEFNLSANFAVFASGGRLYQLPFRHGLPHPITPDFGQLASPAISPDNQRVLYVHSYEEQDTLALTDIDGENFPQKVTQGADFYMQPVWHPGGEKIAWIEWDHPQMPWDGTRLALSDFDGKTILAGDEDTPIFQPEFSSDGRYLSYIAQDGEWDRLYLHDLDSGETRILVEGTTLAMPAWVQGMRMYAWAFDGSHIFYVRNEAGVHTLWVVDIATGKKAEIKTPYTHIIQLAASPVDGKLAFIGESPQIAQQVVIWEKGELQVVKRSMADNLSPEYLPSPDAIQWKAEDGTAVYGLYYPPSSAGFFGEGLPPLIVDIHGGPTSQKYIQHNANSRNDAAFYTSRGYGFLQANYRGSTGYGRSYMLALRKKWGPLDMEDAVGGAQALVDQGLADPERLVIMGGSAGGYTVLNALVHKPGFFKAGVALYAVSNLFTLEMDTHKFESHYNATLVGTLPEDGDFFKKWSAVFHADKIRDAVAVFHGANDTAVAPEQSETVVAALRANKVSHIYRVYEGEGHGWRKAETIEAFYQEVVEFLQQYVIFG</sequence>
<dbReference type="InterPro" id="IPR029058">
    <property type="entry name" value="AB_hydrolase_fold"/>
</dbReference>
<organism evidence="2 3">
    <name type="scientific">Candidatus Desulfolinea nitratireducens</name>
    <dbReference type="NCBI Taxonomy" id="2841698"/>
    <lineage>
        <taxon>Bacteria</taxon>
        <taxon>Bacillati</taxon>
        <taxon>Chloroflexota</taxon>
        <taxon>Anaerolineae</taxon>
        <taxon>Anaerolineales</taxon>
        <taxon>Anaerolineales incertae sedis</taxon>
        <taxon>Candidatus Desulfolinea</taxon>
    </lineage>
</organism>
<dbReference type="PANTHER" id="PTHR43056:SF5">
    <property type="entry name" value="PEPTIDASE S9 PROLYL OLIGOPEPTIDASE CATALYTIC DOMAIN-CONTAINING PROTEIN"/>
    <property type="match status" value="1"/>
</dbReference>
<gene>
    <name evidence="2" type="ORF">H8E29_15050</name>
</gene>
<evidence type="ECO:0000313" key="2">
    <source>
        <dbReference type="EMBL" id="MBC8336578.1"/>
    </source>
</evidence>
<evidence type="ECO:0000313" key="3">
    <source>
        <dbReference type="Proteomes" id="UP000614469"/>
    </source>
</evidence>
<dbReference type="AlphaFoldDB" id="A0A8J6NI07"/>
<proteinExistence type="predicted"/>
<dbReference type="InterPro" id="IPR001375">
    <property type="entry name" value="Peptidase_S9_cat"/>
</dbReference>
<dbReference type="EMBL" id="JACNJN010000173">
    <property type="protein sequence ID" value="MBC8336578.1"/>
    <property type="molecule type" value="Genomic_DNA"/>
</dbReference>
<dbReference type="GO" id="GO:0006508">
    <property type="term" value="P:proteolysis"/>
    <property type="evidence" value="ECO:0007669"/>
    <property type="project" value="InterPro"/>
</dbReference>
<evidence type="ECO:0000259" key="1">
    <source>
        <dbReference type="Pfam" id="PF00326"/>
    </source>
</evidence>
<reference evidence="2 3" key="1">
    <citation type="submission" date="2020-08" db="EMBL/GenBank/DDBJ databases">
        <title>Bridging the membrane lipid divide: bacteria of the FCB group superphylum have the potential to synthesize archaeal ether lipids.</title>
        <authorList>
            <person name="Villanueva L."/>
            <person name="Von Meijenfeldt F.A.B."/>
            <person name="Westbye A.B."/>
            <person name="Yadav S."/>
            <person name="Hopmans E.C."/>
            <person name="Dutilh B.E."/>
            <person name="Sinninghe Damste J.S."/>
        </authorList>
    </citation>
    <scope>NUCLEOTIDE SEQUENCE [LARGE SCALE GENOMIC DNA]</scope>
    <source>
        <strain evidence="2">NIOZ-UU36</strain>
    </source>
</reference>
<dbReference type="Proteomes" id="UP000614469">
    <property type="component" value="Unassembled WGS sequence"/>
</dbReference>
<dbReference type="Pfam" id="PF00326">
    <property type="entry name" value="Peptidase_S9"/>
    <property type="match status" value="1"/>
</dbReference>
<dbReference type="GO" id="GO:0008236">
    <property type="term" value="F:serine-type peptidase activity"/>
    <property type="evidence" value="ECO:0007669"/>
    <property type="project" value="InterPro"/>
</dbReference>
<protein>
    <submittedName>
        <fullName evidence="2">S9 family peptidase</fullName>
    </submittedName>
</protein>
<accession>A0A8J6NI07</accession>
<dbReference type="InterPro" id="IPR050585">
    <property type="entry name" value="Xaa-Pro_dipeptidyl-ppase/CocE"/>
</dbReference>
<comment type="caution">
    <text evidence="2">The sequence shown here is derived from an EMBL/GenBank/DDBJ whole genome shotgun (WGS) entry which is preliminary data.</text>
</comment>
<dbReference type="SUPFAM" id="SSF82171">
    <property type="entry name" value="DPP6 N-terminal domain-like"/>
    <property type="match status" value="1"/>
</dbReference>